<evidence type="ECO:0000259" key="3">
    <source>
        <dbReference type="PROSITE" id="PS51747"/>
    </source>
</evidence>
<evidence type="ECO:0000313" key="4">
    <source>
        <dbReference type="EMBL" id="QTD46148.1"/>
    </source>
</evidence>
<organism evidence="4 5">
    <name type="scientific">Ottowia testudinis</name>
    <dbReference type="NCBI Taxonomy" id="2816950"/>
    <lineage>
        <taxon>Bacteria</taxon>
        <taxon>Pseudomonadati</taxon>
        <taxon>Pseudomonadota</taxon>
        <taxon>Betaproteobacteria</taxon>
        <taxon>Burkholderiales</taxon>
        <taxon>Comamonadaceae</taxon>
        <taxon>Ottowia</taxon>
    </lineage>
</organism>
<dbReference type="GO" id="GO:0008270">
    <property type="term" value="F:zinc ion binding"/>
    <property type="evidence" value="ECO:0007669"/>
    <property type="project" value="InterPro"/>
</dbReference>
<dbReference type="PROSITE" id="PS51747">
    <property type="entry name" value="CYT_DCMP_DEAMINASES_2"/>
    <property type="match status" value="1"/>
</dbReference>
<dbReference type="AlphaFoldDB" id="A0A975CGR6"/>
<sequence length="156" mass="15747">MPPTDTDLAAMRLAIDASRQALDAGDMPYGATLVSPAGQVLLTERNRQLSTGDCSAHAEMVLVRRATQQLGAAALQGATVYASGEPCAMCAGALFWAGVGRVVYAAAQPDMAALLGGPLLPARCADLLAAATPPVAVTGGVLADEAMAVLRDAAAR</sequence>
<dbReference type="Gene3D" id="3.40.140.10">
    <property type="entry name" value="Cytidine Deaminase, domain 2"/>
    <property type="match status" value="1"/>
</dbReference>
<keyword evidence="1" id="KW-0479">Metal-binding</keyword>
<dbReference type="InterPro" id="IPR016193">
    <property type="entry name" value="Cytidine_deaminase-like"/>
</dbReference>
<accession>A0A975CGR6</accession>
<dbReference type="Proteomes" id="UP000663903">
    <property type="component" value="Chromosome"/>
</dbReference>
<dbReference type="EMBL" id="CP071796">
    <property type="protein sequence ID" value="QTD46148.1"/>
    <property type="molecule type" value="Genomic_DNA"/>
</dbReference>
<proteinExistence type="predicted"/>
<dbReference type="PROSITE" id="PS00903">
    <property type="entry name" value="CYT_DCMP_DEAMINASES_1"/>
    <property type="match status" value="1"/>
</dbReference>
<dbReference type="Pfam" id="PF00383">
    <property type="entry name" value="dCMP_cyt_deam_1"/>
    <property type="match status" value="1"/>
</dbReference>
<dbReference type="SUPFAM" id="SSF53927">
    <property type="entry name" value="Cytidine deaminase-like"/>
    <property type="match status" value="1"/>
</dbReference>
<evidence type="ECO:0000313" key="5">
    <source>
        <dbReference type="Proteomes" id="UP000663903"/>
    </source>
</evidence>
<dbReference type="KEGG" id="otd:J1M35_04360"/>
<evidence type="ECO:0000256" key="2">
    <source>
        <dbReference type="ARBA" id="ARBA00022833"/>
    </source>
</evidence>
<evidence type="ECO:0000256" key="1">
    <source>
        <dbReference type="ARBA" id="ARBA00022723"/>
    </source>
</evidence>
<dbReference type="InterPro" id="IPR002125">
    <property type="entry name" value="CMP_dCMP_dom"/>
</dbReference>
<gene>
    <name evidence="4" type="ORF">J1M35_04360</name>
</gene>
<dbReference type="RefSeq" id="WP_208010047.1">
    <property type="nucleotide sequence ID" value="NZ_CP071796.1"/>
</dbReference>
<dbReference type="GO" id="GO:0016787">
    <property type="term" value="F:hydrolase activity"/>
    <property type="evidence" value="ECO:0007669"/>
    <property type="project" value="InterPro"/>
</dbReference>
<reference evidence="4" key="1">
    <citation type="submission" date="2021-03" db="EMBL/GenBank/DDBJ databases">
        <title>Ottowia sp. 27C isolated from the cloaca of a Giant Asian pond turtle (Heosemys grandis).</title>
        <authorList>
            <person name="Spergser J."/>
            <person name="Busse H.-J."/>
        </authorList>
    </citation>
    <scope>NUCLEOTIDE SEQUENCE</scope>
    <source>
        <strain evidence="4">27C</strain>
    </source>
</reference>
<dbReference type="PANTHER" id="PTHR11079">
    <property type="entry name" value="CYTOSINE DEAMINASE FAMILY MEMBER"/>
    <property type="match status" value="1"/>
</dbReference>
<keyword evidence="5" id="KW-1185">Reference proteome</keyword>
<dbReference type="CDD" id="cd01285">
    <property type="entry name" value="nucleoside_deaminase"/>
    <property type="match status" value="1"/>
</dbReference>
<feature type="domain" description="CMP/dCMP-type deaminase" evidence="3">
    <location>
        <begin position="5"/>
        <end position="127"/>
    </location>
</feature>
<name>A0A975CGR6_9BURK</name>
<dbReference type="InterPro" id="IPR016192">
    <property type="entry name" value="APOBEC/CMP_deaminase_Zn-bd"/>
</dbReference>
<protein>
    <submittedName>
        <fullName evidence="4">Nucleoside deaminase</fullName>
    </submittedName>
</protein>
<dbReference type="PANTHER" id="PTHR11079:SF179">
    <property type="entry name" value="TRNA(ADENINE(34)) DEAMINASE, CHLOROPLASTIC"/>
    <property type="match status" value="1"/>
</dbReference>
<keyword evidence="2" id="KW-0862">Zinc</keyword>